<dbReference type="GO" id="GO:0004039">
    <property type="term" value="F:allophanate hydrolase activity"/>
    <property type="evidence" value="ECO:0007669"/>
    <property type="project" value="UniProtKB-EC"/>
</dbReference>
<dbReference type="EMBL" id="JAEPBG010000010">
    <property type="protein sequence ID" value="MBK4737146.1"/>
    <property type="molecule type" value="Genomic_DNA"/>
</dbReference>
<dbReference type="Gene3D" id="3.90.1300.10">
    <property type="entry name" value="Amidase signature (AS) domain"/>
    <property type="match status" value="1"/>
</dbReference>
<dbReference type="Pfam" id="PF01425">
    <property type="entry name" value="Amidase"/>
    <property type="match status" value="1"/>
</dbReference>
<dbReference type="Gene3D" id="1.20.58.1700">
    <property type="match status" value="1"/>
</dbReference>
<dbReference type="NCBIfam" id="NF006043">
    <property type="entry name" value="PRK08186.1"/>
    <property type="match status" value="1"/>
</dbReference>
<dbReference type="InterPro" id="IPR023631">
    <property type="entry name" value="Amidase_dom"/>
</dbReference>
<dbReference type="NCBIfam" id="TIGR02713">
    <property type="entry name" value="allophanate_hyd"/>
    <property type="match status" value="1"/>
</dbReference>
<dbReference type="Pfam" id="PF21986">
    <property type="entry name" value="AH_C"/>
    <property type="match status" value="1"/>
</dbReference>
<proteinExistence type="predicted"/>
<organism evidence="3 4">
    <name type="scientific">Noviherbaspirillum pedocola</name>
    <dbReference type="NCBI Taxonomy" id="2801341"/>
    <lineage>
        <taxon>Bacteria</taxon>
        <taxon>Pseudomonadati</taxon>
        <taxon>Pseudomonadota</taxon>
        <taxon>Betaproteobacteria</taxon>
        <taxon>Burkholderiales</taxon>
        <taxon>Oxalobacteraceae</taxon>
        <taxon>Noviherbaspirillum</taxon>
    </lineage>
</organism>
<dbReference type="EC" id="3.5.1.54" evidence="3"/>
<dbReference type="PANTHER" id="PTHR11895:SF169">
    <property type="entry name" value="GLUTAMYL-TRNA(GLN) AMIDOTRANSFERASE"/>
    <property type="match status" value="1"/>
</dbReference>
<dbReference type="AlphaFoldDB" id="A0A934SUP9"/>
<dbReference type="InterPro" id="IPR014085">
    <property type="entry name" value="Allophanate_hydrolase"/>
</dbReference>
<dbReference type="Gene3D" id="3.10.490.10">
    <property type="entry name" value="Gamma-glutamyl cyclotransferase-like"/>
    <property type="match status" value="1"/>
</dbReference>
<accession>A0A934SUP9</accession>
<evidence type="ECO:0000259" key="1">
    <source>
        <dbReference type="Pfam" id="PF01425"/>
    </source>
</evidence>
<name>A0A934SUP9_9BURK</name>
<evidence type="ECO:0000313" key="3">
    <source>
        <dbReference type="EMBL" id="MBK4737146.1"/>
    </source>
</evidence>
<protein>
    <submittedName>
        <fullName evidence="3">Allophanate hydrolase</fullName>
        <ecNumber evidence="3">3.5.1.54</ecNumber>
    </submittedName>
</protein>
<evidence type="ECO:0000259" key="2">
    <source>
        <dbReference type="Pfam" id="PF21986"/>
    </source>
</evidence>
<evidence type="ECO:0000313" key="4">
    <source>
        <dbReference type="Proteomes" id="UP000622890"/>
    </source>
</evidence>
<gene>
    <name evidence="3" type="primary">atzF</name>
    <name evidence="3" type="ORF">JJB74_21200</name>
</gene>
<comment type="caution">
    <text evidence="3">The sequence shown here is derived from an EMBL/GenBank/DDBJ whole genome shotgun (WGS) entry which is preliminary data.</text>
</comment>
<dbReference type="RefSeq" id="WP_200595198.1">
    <property type="nucleotide sequence ID" value="NZ_JAEPBG010000010.1"/>
</dbReference>
<dbReference type="InterPro" id="IPR053844">
    <property type="entry name" value="AH_C"/>
</dbReference>
<dbReference type="InterPro" id="IPR000120">
    <property type="entry name" value="Amidase"/>
</dbReference>
<dbReference type="Proteomes" id="UP000622890">
    <property type="component" value="Unassembled WGS sequence"/>
</dbReference>
<dbReference type="SUPFAM" id="SSF75304">
    <property type="entry name" value="Amidase signature (AS) enzymes"/>
    <property type="match status" value="1"/>
</dbReference>
<dbReference type="PANTHER" id="PTHR11895">
    <property type="entry name" value="TRANSAMIDASE"/>
    <property type="match status" value="1"/>
</dbReference>
<feature type="domain" description="Amidase" evidence="1">
    <location>
        <begin position="46"/>
        <end position="438"/>
    </location>
</feature>
<reference evidence="3" key="1">
    <citation type="submission" date="2021-01" db="EMBL/GenBank/DDBJ databases">
        <title>Genome sequence of strain Noviherbaspirillum sp. DKR-6.</title>
        <authorList>
            <person name="Chaudhary D.K."/>
        </authorList>
    </citation>
    <scope>NUCLEOTIDE SEQUENCE</scope>
    <source>
        <strain evidence="3">DKR-6</strain>
    </source>
</reference>
<keyword evidence="4" id="KW-1185">Reference proteome</keyword>
<dbReference type="InterPro" id="IPR036928">
    <property type="entry name" value="AS_sf"/>
</dbReference>
<sequence length="600" mass="63336">MNLEMNALRARYLEGSLTPVAMLEELEAELAAEEAGQSHRLWIRRLTLAEMRAYAQALEGRDIAGLPLYGIPFAIKDNIDLAGVPTTAACPAYAYTPQRHATVVQRLIDAGAIPVGKANLDQFATGLVGVRSPHGACRNSFDPDYVSGGSSSGSAVAVALGLASFSLGTDTAGSGRVPAAFNNLVGVKPTLGTLSSTGMVPACRTLDTISIFALTADNAAQALAVAQAEDESDPYSRRAEPHGRDFGAAAHFRFGVPREDQLQFFGSADGLSLYRMAVRRLQALGGEPVEFDFAPFLDTARLLYEGPWVAERYEAIRDFFEAQPEALHPVTRDILGNSRGISAADAFGAMYRLKALQRVAARVWQDIDCFITPTAGRPYRIDEVEADPIRLNSNLGYYTNFMNLLDLAAISVPAGFHDSGLPFGVTLVAPAFQDAPLLRLAARLHAAQDLPLGATGMAMPAPGPMPAFASGQVRVAVCGAHLSGLPLNRQLTERGARLVAEVESAPDYKLYALPGGPPHRPGMVRVGPDAGGAAIAMEVWEMPASAFGSFVAGIPAPLGIGTVTLADGSAVQGFVCEAQAVKGARDITGFGGWRAYLAAV</sequence>
<keyword evidence="3" id="KW-0378">Hydrolase</keyword>
<feature type="domain" description="Allophanate hydrolase C-terminal" evidence="2">
    <location>
        <begin position="473"/>
        <end position="598"/>
    </location>
</feature>